<dbReference type="Pfam" id="PF02298">
    <property type="entry name" value="Cu_bind_like"/>
    <property type="match status" value="1"/>
</dbReference>
<dbReference type="InterPro" id="IPR041846">
    <property type="entry name" value="ENL_dom"/>
</dbReference>
<feature type="signal peptide" evidence="12">
    <location>
        <begin position="1"/>
        <end position="22"/>
    </location>
</feature>
<protein>
    <submittedName>
        <fullName evidence="14">Early nodulin-like protein 1</fullName>
    </submittedName>
</protein>
<gene>
    <name evidence="14" type="ORF">KSP40_PGU013397</name>
</gene>
<keyword evidence="7" id="KW-0449">Lipoprotein</keyword>
<comment type="subcellular location">
    <subcellularLocation>
        <location evidence="9">Endomembrane system</location>
        <topology evidence="9">Lipid-anchor</topology>
    </subcellularLocation>
    <subcellularLocation>
        <location evidence="1">Membrane</location>
        <topology evidence="1">Lipid-anchor</topology>
        <topology evidence="1">GPI-anchor</topology>
    </subcellularLocation>
</comment>
<evidence type="ECO:0000256" key="3">
    <source>
        <dbReference type="ARBA" id="ARBA00022729"/>
    </source>
</evidence>
<sequence length="184" mass="19486">MDSHALLLVLSVLLALFNLTASTEFYVGGRNGWVVKPAESYNVWAERMRFQVNDKLAFEYKKGEDSVLLVTKEAYNTCNTSNPTINLSDGNSVFVLDQSGPFFFISGTPGHCAQGQKLVVVVMAVRKNPHSSPPSPAPAPAVGPPSPAPSGSHIPTPATSSAQVSAVSAFSFVMAALFIGGFLL</sequence>
<dbReference type="CDD" id="cd11019">
    <property type="entry name" value="OsENODL1_like"/>
    <property type="match status" value="1"/>
</dbReference>
<evidence type="ECO:0000259" key="13">
    <source>
        <dbReference type="PROSITE" id="PS51485"/>
    </source>
</evidence>
<evidence type="ECO:0000256" key="8">
    <source>
        <dbReference type="ARBA" id="ARBA00035011"/>
    </source>
</evidence>
<dbReference type="InterPro" id="IPR039391">
    <property type="entry name" value="Phytocyanin-like"/>
</dbReference>
<evidence type="ECO:0000256" key="6">
    <source>
        <dbReference type="ARBA" id="ARBA00023180"/>
    </source>
</evidence>
<dbReference type="PANTHER" id="PTHR33021">
    <property type="entry name" value="BLUE COPPER PROTEIN"/>
    <property type="match status" value="1"/>
</dbReference>
<dbReference type="PROSITE" id="PS51485">
    <property type="entry name" value="PHYTOCYANIN"/>
    <property type="match status" value="1"/>
</dbReference>
<comment type="similarity">
    <text evidence="8">Belongs to the early nodulin-like (ENODL) family.</text>
</comment>
<keyword evidence="3 12" id="KW-0732">Signal</keyword>
<dbReference type="PANTHER" id="PTHR33021:SF14">
    <property type="entry name" value="OS01G0272700 PROTEIN"/>
    <property type="match status" value="1"/>
</dbReference>
<evidence type="ECO:0000313" key="14">
    <source>
        <dbReference type="EMBL" id="KAK8937579.1"/>
    </source>
</evidence>
<dbReference type="InterPro" id="IPR008972">
    <property type="entry name" value="Cupredoxin"/>
</dbReference>
<evidence type="ECO:0000256" key="7">
    <source>
        <dbReference type="ARBA" id="ARBA00023288"/>
    </source>
</evidence>
<evidence type="ECO:0000313" key="15">
    <source>
        <dbReference type="Proteomes" id="UP001412067"/>
    </source>
</evidence>
<feature type="domain" description="Phytocyanin" evidence="13">
    <location>
        <begin position="23"/>
        <end position="124"/>
    </location>
</feature>
<dbReference type="InterPro" id="IPR003245">
    <property type="entry name" value="Phytocyanin_dom"/>
</dbReference>
<keyword evidence="4 11" id="KW-0472">Membrane</keyword>
<name>A0ABR2LBT3_9ASPA</name>
<evidence type="ECO:0000256" key="9">
    <source>
        <dbReference type="ARBA" id="ARBA00037868"/>
    </source>
</evidence>
<feature type="chain" id="PRO_5046662505" evidence="12">
    <location>
        <begin position="23"/>
        <end position="184"/>
    </location>
</feature>
<evidence type="ECO:0000256" key="5">
    <source>
        <dbReference type="ARBA" id="ARBA00023157"/>
    </source>
</evidence>
<organism evidence="14 15">
    <name type="scientific">Platanthera guangdongensis</name>
    <dbReference type="NCBI Taxonomy" id="2320717"/>
    <lineage>
        <taxon>Eukaryota</taxon>
        <taxon>Viridiplantae</taxon>
        <taxon>Streptophyta</taxon>
        <taxon>Embryophyta</taxon>
        <taxon>Tracheophyta</taxon>
        <taxon>Spermatophyta</taxon>
        <taxon>Magnoliopsida</taxon>
        <taxon>Liliopsida</taxon>
        <taxon>Asparagales</taxon>
        <taxon>Orchidaceae</taxon>
        <taxon>Orchidoideae</taxon>
        <taxon>Orchideae</taxon>
        <taxon>Orchidinae</taxon>
        <taxon>Platanthera</taxon>
    </lineage>
</organism>
<accession>A0ABR2LBT3</accession>
<keyword evidence="6" id="KW-0325">Glycoprotein</keyword>
<evidence type="ECO:0000256" key="12">
    <source>
        <dbReference type="SAM" id="SignalP"/>
    </source>
</evidence>
<dbReference type="Proteomes" id="UP001412067">
    <property type="component" value="Unassembled WGS sequence"/>
</dbReference>
<reference evidence="14 15" key="1">
    <citation type="journal article" date="2022" name="Nat. Plants">
        <title>Genomes of leafy and leafless Platanthera orchids illuminate the evolution of mycoheterotrophy.</title>
        <authorList>
            <person name="Li M.H."/>
            <person name="Liu K.W."/>
            <person name="Li Z."/>
            <person name="Lu H.C."/>
            <person name="Ye Q.L."/>
            <person name="Zhang D."/>
            <person name="Wang J.Y."/>
            <person name="Li Y.F."/>
            <person name="Zhong Z.M."/>
            <person name="Liu X."/>
            <person name="Yu X."/>
            <person name="Liu D.K."/>
            <person name="Tu X.D."/>
            <person name="Liu B."/>
            <person name="Hao Y."/>
            <person name="Liao X.Y."/>
            <person name="Jiang Y.T."/>
            <person name="Sun W.H."/>
            <person name="Chen J."/>
            <person name="Chen Y.Q."/>
            <person name="Ai Y."/>
            <person name="Zhai J.W."/>
            <person name="Wu S.S."/>
            <person name="Zhou Z."/>
            <person name="Hsiao Y.Y."/>
            <person name="Wu W.L."/>
            <person name="Chen Y.Y."/>
            <person name="Lin Y.F."/>
            <person name="Hsu J.L."/>
            <person name="Li C.Y."/>
            <person name="Wang Z.W."/>
            <person name="Zhao X."/>
            <person name="Zhong W.Y."/>
            <person name="Ma X.K."/>
            <person name="Ma L."/>
            <person name="Huang J."/>
            <person name="Chen G.Z."/>
            <person name="Huang M.Z."/>
            <person name="Huang L."/>
            <person name="Peng D.H."/>
            <person name="Luo Y.B."/>
            <person name="Zou S.Q."/>
            <person name="Chen S.P."/>
            <person name="Lan S."/>
            <person name="Tsai W.C."/>
            <person name="Van de Peer Y."/>
            <person name="Liu Z.J."/>
        </authorList>
    </citation>
    <scope>NUCLEOTIDE SEQUENCE [LARGE SCALE GENOMIC DNA]</scope>
    <source>
        <strain evidence="14">Lor288</strain>
    </source>
</reference>
<keyword evidence="11" id="KW-0812">Transmembrane</keyword>
<feature type="compositionally biased region" description="Pro residues" evidence="10">
    <location>
        <begin position="131"/>
        <end position="148"/>
    </location>
</feature>
<keyword evidence="11" id="KW-1133">Transmembrane helix</keyword>
<comment type="caution">
    <text evidence="14">The sequence shown here is derived from an EMBL/GenBank/DDBJ whole genome shotgun (WGS) entry which is preliminary data.</text>
</comment>
<dbReference type="EMBL" id="JBBWWR010000021">
    <property type="protein sequence ID" value="KAK8937579.1"/>
    <property type="molecule type" value="Genomic_DNA"/>
</dbReference>
<evidence type="ECO:0000256" key="10">
    <source>
        <dbReference type="SAM" id="MobiDB-lite"/>
    </source>
</evidence>
<evidence type="ECO:0000256" key="4">
    <source>
        <dbReference type="ARBA" id="ARBA00023136"/>
    </source>
</evidence>
<dbReference type="SUPFAM" id="SSF49503">
    <property type="entry name" value="Cupredoxins"/>
    <property type="match status" value="1"/>
</dbReference>
<feature type="region of interest" description="Disordered" evidence="10">
    <location>
        <begin position="130"/>
        <end position="157"/>
    </location>
</feature>
<evidence type="ECO:0000256" key="1">
    <source>
        <dbReference type="ARBA" id="ARBA00004589"/>
    </source>
</evidence>
<proteinExistence type="inferred from homology"/>
<evidence type="ECO:0000256" key="2">
    <source>
        <dbReference type="ARBA" id="ARBA00022622"/>
    </source>
</evidence>
<evidence type="ECO:0000256" key="11">
    <source>
        <dbReference type="SAM" id="Phobius"/>
    </source>
</evidence>
<keyword evidence="5" id="KW-1015">Disulfide bond</keyword>
<feature type="transmembrane region" description="Helical" evidence="11">
    <location>
        <begin position="164"/>
        <end position="183"/>
    </location>
</feature>
<keyword evidence="2" id="KW-0336">GPI-anchor</keyword>
<keyword evidence="15" id="KW-1185">Reference proteome</keyword>
<dbReference type="Gene3D" id="2.60.40.420">
    <property type="entry name" value="Cupredoxins - blue copper proteins"/>
    <property type="match status" value="1"/>
</dbReference>